<proteinExistence type="predicted"/>
<reference evidence="1 2" key="1">
    <citation type="submission" date="2019-04" db="EMBL/GenBank/DDBJ databases">
        <authorList>
            <consortium name="DOE Joint Genome Institute"/>
            <person name="Mondo S."/>
            <person name="Kjaerbolling I."/>
            <person name="Vesth T."/>
            <person name="Frisvad J.C."/>
            <person name="Nybo J.L."/>
            <person name="Theobald S."/>
            <person name="Kildgaard S."/>
            <person name="Isbrandt T."/>
            <person name="Kuo A."/>
            <person name="Sato A."/>
            <person name="Lyhne E.K."/>
            <person name="Kogle M.E."/>
            <person name="Wiebenga A."/>
            <person name="Kun R.S."/>
            <person name="Lubbers R.J."/>
            <person name="Makela M.R."/>
            <person name="Barry K."/>
            <person name="Chovatia M."/>
            <person name="Clum A."/>
            <person name="Daum C."/>
            <person name="Haridas S."/>
            <person name="He G."/>
            <person name="LaButti K."/>
            <person name="Lipzen A."/>
            <person name="Riley R."/>
            <person name="Salamov A."/>
            <person name="Simmons B.A."/>
            <person name="Magnuson J.K."/>
            <person name="Henrissat B."/>
            <person name="Mortensen U.H."/>
            <person name="Larsen T.O."/>
            <person name="Devries R.P."/>
            <person name="Grigoriev I.V."/>
            <person name="Machida M."/>
            <person name="Baker S.E."/>
            <person name="Andersen M.R."/>
            <person name="Cantor M.N."/>
            <person name="Hua S.X."/>
        </authorList>
    </citation>
    <scope>NUCLEOTIDE SEQUENCE [LARGE SCALE GENOMIC DNA]</scope>
    <source>
        <strain evidence="1 2">CBS 119388</strain>
    </source>
</reference>
<sequence length="221" mass="25392">MVDWANVRWWVAFVTSNIFGGLSPAKDWVKHLVPVLWPKDKAKANLEPVAERSAQTISRLEGLEPLLTNVSDLCSSLEAQGTRAKEQVSLLDKREIHLNERLRLERWLHTGLTETLSQRIRDAFQLMIIDGQPSLLHGCSIPNIPEVSADLAITVTFNENKQLEAQTLYHVHICYTPIEFLTEEQRERKVEAFKRGYTTSYDPTDFVLKEEQMADWNTLHP</sequence>
<dbReference type="Proteomes" id="UP000325579">
    <property type="component" value="Unassembled WGS sequence"/>
</dbReference>
<organism evidence="1 2">
    <name type="scientific">Aspergillus pseudonomiae</name>
    <dbReference type="NCBI Taxonomy" id="1506151"/>
    <lineage>
        <taxon>Eukaryota</taxon>
        <taxon>Fungi</taxon>
        <taxon>Dikarya</taxon>
        <taxon>Ascomycota</taxon>
        <taxon>Pezizomycotina</taxon>
        <taxon>Eurotiomycetes</taxon>
        <taxon>Eurotiomycetidae</taxon>
        <taxon>Eurotiales</taxon>
        <taxon>Aspergillaceae</taxon>
        <taxon>Aspergillus</taxon>
        <taxon>Aspergillus subgen. Circumdati</taxon>
    </lineage>
</organism>
<protein>
    <submittedName>
        <fullName evidence="1">Uncharacterized protein</fullName>
    </submittedName>
</protein>
<evidence type="ECO:0000313" key="2">
    <source>
        <dbReference type="Proteomes" id="UP000325579"/>
    </source>
</evidence>
<keyword evidence="2" id="KW-1185">Reference proteome</keyword>
<gene>
    <name evidence="1" type="ORF">BDV37DRAFT_278636</name>
</gene>
<accession>A0A5N7DQ90</accession>
<dbReference type="EMBL" id="ML736742">
    <property type="protein sequence ID" value="KAE8408627.1"/>
    <property type="molecule type" value="Genomic_DNA"/>
</dbReference>
<dbReference type="OrthoDB" id="5960234at2759"/>
<name>A0A5N7DQ90_9EURO</name>
<evidence type="ECO:0000313" key="1">
    <source>
        <dbReference type="EMBL" id="KAE8408627.1"/>
    </source>
</evidence>
<dbReference type="RefSeq" id="XP_031945946.1">
    <property type="nucleotide sequence ID" value="XM_032086105.1"/>
</dbReference>
<dbReference type="AlphaFoldDB" id="A0A5N7DQ90"/>
<dbReference type="GeneID" id="43670796"/>